<dbReference type="PANTHER" id="PTHR10091:SF0">
    <property type="entry name" value="GALACTOSE MUTAROTASE"/>
    <property type="match status" value="1"/>
</dbReference>
<dbReference type="GO" id="GO:0016853">
    <property type="term" value="F:isomerase activity"/>
    <property type="evidence" value="ECO:0007669"/>
    <property type="project" value="UniProtKB-KW"/>
</dbReference>
<dbReference type="SUPFAM" id="SSF74650">
    <property type="entry name" value="Galactose mutarotase-like"/>
    <property type="match status" value="1"/>
</dbReference>
<evidence type="ECO:0000256" key="3">
    <source>
        <dbReference type="ARBA" id="ARBA00023235"/>
    </source>
</evidence>
<gene>
    <name evidence="6" type="ORF">VXJ25_02805</name>
</gene>
<dbReference type="Gene3D" id="2.70.98.10">
    <property type="match status" value="1"/>
</dbReference>
<dbReference type="InterPro" id="IPR011013">
    <property type="entry name" value="Gal_mutarotase_sf_dom"/>
</dbReference>
<evidence type="ECO:0000256" key="1">
    <source>
        <dbReference type="ARBA" id="ARBA00005028"/>
    </source>
</evidence>
<evidence type="ECO:0000313" key="6">
    <source>
        <dbReference type="EMBL" id="MEE6146931.1"/>
    </source>
</evidence>
<comment type="pathway">
    <text evidence="1 5">Carbohydrate metabolism; hexose metabolism.</text>
</comment>
<comment type="catalytic activity">
    <reaction evidence="5">
        <text>alpha-D-glucose = beta-D-glucose</text>
        <dbReference type="Rhea" id="RHEA:10264"/>
        <dbReference type="ChEBI" id="CHEBI:15903"/>
        <dbReference type="ChEBI" id="CHEBI:17925"/>
        <dbReference type="EC" id="5.1.3.3"/>
    </reaction>
</comment>
<proteinExistence type="inferred from homology"/>
<keyword evidence="4 5" id="KW-0119">Carbohydrate metabolism</keyword>
<evidence type="ECO:0000256" key="5">
    <source>
        <dbReference type="PIRNR" id="PIRNR005096"/>
    </source>
</evidence>
<evidence type="ECO:0000256" key="2">
    <source>
        <dbReference type="ARBA" id="ARBA00006206"/>
    </source>
</evidence>
<dbReference type="Pfam" id="PF01263">
    <property type="entry name" value="Aldose_epim"/>
    <property type="match status" value="1"/>
</dbReference>
<comment type="similarity">
    <text evidence="2 5">Belongs to the aldose epimerase family.</text>
</comment>
<keyword evidence="3 5" id="KW-0413">Isomerase</keyword>
<evidence type="ECO:0000256" key="4">
    <source>
        <dbReference type="ARBA" id="ARBA00023277"/>
    </source>
</evidence>
<organism evidence="6 7">
    <name type="scientific">Olsenella absiana</name>
    <dbReference type="NCBI Taxonomy" id="3115222"/>
    <lineage>
        <taxon>Bacteria</taxon>
        <taxon>Bacillati</taxon>
        <taxon>Actinomycetota</taxon>
        <taxon>Coriobacteriia</taxon>
        <taxon>Coriobacteriales</taxon>
        <taxon>Atopobiaceae</taxon>
        <taxon>Olsenella</taxon>
    </lineage>
</organism>
<dbReference type="InterPro" id="IPR047215">
    <property type="entry name" value="Galactose_mutarotase-like"/>
</dbReference>
<dbReference type="InterPro" id="IPR014718">
    <property type="entry name" value="GH-type_carb-bd"/>
</dbReference>
<dbReference type="Proteomes" id="UP001332931">
    <property type="component" value="Unassembled WGS sequence"/>
</dbReference>
<keyword evidence="7" id="KW-1185">Reference proteome</keyword>
<dbReference type="NCBIfam" id="NF008277">
    <property type="entry name" value="PRK11055.1"/>
    <property type="match status" value="1"/>
</dbReference>
<accession>A0ABU7R8I9</accession>
<comment type="caution">
    <text evidence="6">The sequence shown here is derived from an EMBL/GenBank/DDBJ whole genome shotgun (WGS) entry which is preliminary data.</text>
</comment>
<dbReference type="CDD" id="cd09019">
    <property type="entry name" value="galactose_mutarotase_like"/>
    <property type="match status" value="1"/>
</dbReference>
<dbReference type="PANTHER" id="PTHR10091">
    <property type="entry name" value="ALDOSE-1-EPIMERASE"/>
    <property type="match status" value="1"/>
</dbReference>
<dbReference type="InterPro" id="IPR008183">
    <property type="entry name" value="Aldose_1/G6P_1-epimerase"/>
</dbReference>
<sequence length="360" mass="37743">MPVTTLPFGTAPDGRPAHLYLLSNGRGMVVGATDLGACLVSCRVPDREGRLPDVLLGYDSATGYADNLMAFGGTIGRVANRIGGASFELGGTTYELSANLAGSCLHGGREMWFQRRWEASVGDSSVTFSLLSPDGDQGFPGDLDVRVTYALAGDGCLALRYRAVPSAPTLVNLCCHAYWNLNGHAAGDVCGHSLQVAASRYTVTDKDLVPTGELASVEGTPLDLRRPRRIGDCLAEVPGGLDHNFALDARCGAGPSCSEPDAADDARPRLAATLVGDRSHIRLRVLTTAPGLQVFTAGGLSEPHGKDGAHYDPSAGVALETQLFPDAIHHPSFPAATDPVFGPERPFEGETLLCFDVAEG</sequence>
<dbReference type="InterPro" id="IPR015443">
    <property type="entry name" value="Aldose_1-epimerase"/>
</dbReference>
<dbReference type="PIRSF" id="PIRSF005096">
    <property type="entry name" value="GALM"/>
    <property type="match status" value="1"/>
</dbReference>
<evidence type="ECO:0000313" key="7">
    <source>
        <dbReference type="Proteomes" id="UP001332931"/>
    </source>
</evidence>
<dbReference type="EMBL" id="JAZGJQ010000002">
    <property type="protein sequence ID" value="MEE6146931.1"/>
    <property type="molecule type" value="Genomic_DNA"/>
</dbReference>
<reference evidence="6 7" key="1">
    <citation type="submission" date="2024-01" db="EMBL/GenBank/DDBJ databases">
        <title>Description of Olsenella sp. nov., isolated from pig feces.</title>
        <authorList>
            <person name="Chang Y.-H."/>
        </authorList>
    </citation>
    <scope>NUCLEOTIDE SEQUENCE [LARGE SCALE GENOMIC DNA]</scope>
    <source>
        <strain evidence="6 7">YH-ols2223</strain>
    </source>
</reference>
<dbReference type="RefSeq" id="WP_330957697.1">
    <property type="nucleotide sequence ID" value="NZ_JAZGJQ010000002.1"/>
</dbReference>
<name>A0ABU7R8I9_9ACTN</name>
<dbReference type="EC" id="5.1.3.3" evidence="5"/>
<protein>
    <recommendedName>
        <fullName evidence="5">Aldose 1-epimerase</fullName>
        <ecNumber evidence="5">5.1.3.3</ecNumber>
    </recommendedName>
</protein>